<evidence type="ECO:0000313" key="4">
    <source>
        <dbReference type="Proteomes" id="UP001597261"/>
    </source>
</evidence>
<dbReference type="RefSeq" id="WP_381086968.1">
    <property type="nucleotide sequence ID" value="NZ_JBHUDX010000072.1"/>
</dbReference>
<dbReference type="EMBL" id="JBHUDX010000072">
    <property type="protein sequence ID" value="MFD1661311.1"/>
    <property type="molecule type" value="Genomic_DNA"/>
</dbReference>
<gene>
    <name evidence="3" type="ORF">ACFSL4_24665</name>
</gene>
<reference evidence="4" key="1">
    <citation type="journal article" date="2019" name="Int. J. Syst. Evol. Microbiol.">
        <title>The Global Catalogue of Microorganisms (GCM) 10K type strain sequencing project: providing services to taxonomists for standard genome sequencing and annotation.</title>
        <authorList>
            <consortium name="The Broad Institute Genomics Platform"/>
            <consortium name="The Broad Institute Genome Sequencing Center for Infectious Disease"/>
            <person name="Wu L."/>
            <person name="Ma J."/>
        </authorList>
    </citation>
    <scope>NUCLEOTIDE SEQUENCE [LARGE SCALE GENOMIC DNA]</scope>
    <source>
        <strain evidence="4">CGMCC 1.12470</strain>
    </source>
</reference>
<comment type="caution">
    <text evidence="3">The sequence shown here is derived from an EMBL/GenBank/DDBJ whole genome shotgun (WGS) entry which is preliminary data.</text>
</comment>
<accession>A0ABW4IXD4</accession>
<evidence type="ECO:0000256" key="2">
    <source>
        <dbReference type="SAM" id="Phobius"/>
    </source>
</evidence>
<keyword evidence="2" id="KW-1133">Transmembrane helix</keyword>
<keyword evidence="2" id="KW-0472">Membrane</keyword>
<keyword evidence="2" id="KW-0812">Transmembrane</keyword>
<protein>
    <submittedName>
        <fullName evidence="3">Uncharacterized protein</fullName>
    </submittedName>
</protein>
<feature type="transmembrane region" description="Helical" evidence="2">
    <location>
        <begin position="30"/>
        <end position="53"/>
    </location>
</feature>
<proteinExistence type="predicted"/>
<feature type="region of interest" description="Disordered" evidence="1">
    <location>
        <begin position="181"/>
        <end position="200"/>
    </location>
</feature>
<name>A0ABW4IXD4_9ACTN</name>
<sequence>MLIRPGGHGKQEQETGVPGQGRPEPHRLRLFALMGVVTVVAALPLAVASAGPVGDADRDAIRMLPHDDAKRPTSAPSARRLGLGAATAFRCGPQLSSREGVEAQTCVMTQDRETWARTYYRNATGGRLISVLSFMGPGGRTIEMRCPVAAAKDPKTCETPRQRVAGAPSAYSAVVEFARSDGSGPLMLRSGSDATGPRGR</sequence>
<feature type="region of interest" description="Disordered" evidence="1">
    <location>
        <begin position="1"/>
        <end position="24"/>
    </location>
</feature>
<organism evidence="3 4">
    <name type="scientific">Streptomyces caeni</name>
    <dbReference type="NCBI Taxonomy" id="2307231"/>
    <lineage>
        <taxon>Bacteria</taxon>
        <taxon>Bacillati</taxon>
        <taxon>Actinomycetota</taxon>
        <taxon>Actinomycetes</taxon>
        <taxon>Kitasatosporales</taxon>
        <taxon>Streptomycetaceae</taxon>
        <taxon>Streptomyces</taxon>
    </lineage>
</organism>
<dbReference type="Proteomes" id="UP001597261">
    <property type="component" value="Unassembled WGS sequence"/>
</dbReference>
<evidence type="ECO:0000313" key="3">
    <source>
        <dbReference type="EMBL" id="MFD1661311.1"/>
    </source>
</evidence>
<keyword evidence="4" id="KW-1185">Reference proteome</keyword>
<evidence type="ECO:0000256" key="1">
    <source>
        <dbReference type="SAM" id="MobiDB-lite"/>
    </source>
</evidence>